<feature type="compositionally biased region" description="Acidic residues" evidence="1">
    <location>
        <begin position="443"/>
        <end position="453"/>
    </location>
</feature>
<feature type="region of interest" description="Disordered" evidence="1">
    <location>
        <begin position="334"/>
        <end position="551"/>
    </location>
</feature>
<keyword evidence="5" id="KW-1185">Reference proteome</keyword>
<evidence type="ECO:0000256" key="2">
    <source>
        <dbReference type="SAM" id="SignalP"/>
    </source>
</evidence>
<evidence type="ECO:0000313" key="5">
    <source>
        <dbReference type="Proteomes" id="UP001152797"/>
    </source>
</evidence>
<sequence>MAWFALILFLSSEVEAGRLIPMAASGSSDTQGEVFIQDLENIQSFLATQKRTVKKESFKKMLDNQVKAWVTRIQEITILPHEAKRVGELLGEGPWHDEHHEQLAEALGSKMDQAAGGGQAKVRRPLQTLTCFASYLTEGDCKVLSDPDVHNVNKIQRLVAKCVKMGLHLPKETTTKQIIKTAIDCGMKVADAPETLKMLNEFKQQLKAKVKHMEKKSLLVQFPDDPEKLPKEIYDRVFGEELPSPPKGSAGGESLKVVARKSHGLVKKQLSFSDASPMANMMQQMDQMMRSNMGGGMNPMMLMMAGMQQLMGADSGAAGAPNLQIFGTKRKQKALADTAEADQTPTEQKALTDKAKDELRDTQEEEKEPSEKTQRSEAGKKPPNKKSSFEMFVGDEPEAPASAPAKAKGKKTPEEYVKLFKSGVKNRERARAEAKKEDVEMKSEDDDEAEASEPEEKQPKTKKRKSEPKSAETPPAKKPKEATPKKKVKAAPKTVAKAAAKEKKAAAPKKEASAPEEGAVPRKDLGPKPDPPDPWTGTFFWGTGKIHKNPKSNSWRAFVEKSDKCDRKVKFGDDHVASFHRALQIIEEGMAARCL</sequence>
<organism evidence="3">
    <name type="scientific">Cladocopium goreaui</name>
    <dbReference type="NCBI Taxonomy" id="2562237"/>
    <lineage>
        <taxon>Eukaryota</taxon>
        <taxon>Sar</taxon>
        <taxon>Alveolata</taxon>
        <taxon>Dinophyceae</taxon>
        <taxon>Suessiales</taxon>
        <taxon>Symbiodiniaceae</taxon>
        <taxon>Cladocopium</taxon>
    </lineage>
</organism>
<reference evidence="4" key="2">
    <citation type="submission" date="2024-04" db="EMBL/GenBank/DDBJ databases">
        <authorList>
            <person name="Chen Y."/>
            <person name="Shah S."/>
            <person name="Dougan E. K."/>
            <person name="Thang M."/>
            <person name="Chan C."/>
        </authorList>
    </citation>
    <scope>NUCLEOTIDE SEQUENCE [LARGE SCALE GENOMIC DNA]</scope>
</reference>
<reference evidence="3" key="1">
    <citation type="submission" date="2022-10" db="EMBL/GenBank/DDBJ databases">
        <authorList>
            <person name="Chen Y."/>
            <person name="Dougan E. K."/>
            <person name="Chan C."/>
            <person name="Rhodes N."/>
            <person name="Thang M."/>
        </authorList>
    </citation>
    <scope>NUCLEOTIDE SEQUENCE</scope>
</reference>
<dbReference type="EMBL" id="CAMXCT010001757">
    <property type="protein sequence ID" value="CAI3992785.1"/>
    <property type="molecule type" value="Genomic_DNA"/>
</dbReference>
<comment type="caution">
    <text evidence="3">The sequence shown here is derived from an EMBL/GenBank/DDBJ whole genome shotgun (WGS) entry which is preliminary data.</text>
</comment>
<dbReference type="EMBL" id="CAMXCT020001757">
    <property type="protein sequence ID" value="CAL1146160.1"/>
    <property type="molecule type" value="Genomic_DNA"/>
</dbReference>
<feature type="compositionally biased region" description="Basic and acidic residues" evidence="1">
    <location>
        <begin position="350"/>
        <end position="362"/>
    </location>
</feature>
<feature type="compositionally biased region" description="Basic and acidic residues" evidence="1">
    <location>
        <begin position="369"/>
        <end position="380"/>
    </location>
</feature>
<evidence type="ECO:0000313" key="4">
    <source>
        <dbReference type="EMBL" id="CAL1146160.1"/>
    </source>
</evidence>
<feature type="compositionally biased region" description="Basic and acidic residues" evidence="1">
    <location>
        <begin position="499"/>
        <end position="531"/>
    </location>
</feature>
<keyword evidence="2" id="KW-0732">Signal</keyword>
<protein>
    <submittedName>
        <fullName evidence="3">Uncharacterized protein</fullName>
    </submittedName>
</protein>
<evidence type="ECO:0000256" key="1">
    <source>
        <dbReference type="SAM" id="MobiDB-lite"/>
    </source>
</evidence>
<feature type="signal peptide" evidence="2">
    <location>
        <begin position="1"/>
        <end position="16"/>
    </location>
</feature>
<dbReference type="Proteomes" id="UP001152797">
    <property type="component" value="Unassembled WGS sequence"/>
</dbReference>
<dbReference type="EMBL" id="CAMXCT030001757">
    <property type="protein sequence ID" value="CAL4780097.1"/>
    <property type="molecule type" value="Genomic_DNA"/>
</dbReference>
<feature type="chain" id="PRO_5043270524" evidence="2">
    <location>
        <begin position="17"/>
        <end position="595"/>
    </location>
</feature>
<proteinExistence type="predicted"/>
<accession>A0A9P1CJT5</accession>
<dbReference type="AlphaFoldDB" id="A0A9P1CJT5"/>
<feature type="compositionally biased region" description="Basic and acidic residues" evidence="1">
    <location>
        <begin position="425"/>
        <end position="442"/>
    </location>
</feature>
<name>A0A9P1CJT5_9DINO</name>
<evidence type="ECO:0000313" key="3">
    <source>
        <dbReference type="EMBL" id="CAI3992785.1"/>
    </source>
</evidence>
<gene>
    <name evidence="3" type="ORF">C1SCF055_LOCUS19581</name>
</gene>